<accession>A0A0L9VMH6</accession>
<gene>
    <name evidence="1" type="ORF">LR48_Vigan10g216300</name>
</gene>
<sequence length="60" mass="6880">MNSRADQNYERPKMGAPVFRVNLGISGTNYNHGKLRPLPRFFIGWTNQDYEKPTKVAPTV</sequence>
<reference evidence="2" key="1">
    <citation type="journal article" date="2015" name="Proc. Natl. Acad. Sci. U.S.A.">
        <title>Genome sequencing of adzuki bean (Vigna angularis) provides insight into high starch and low fat accumulation and domestication.</title>
        <authorList>
            <person name="Yang K."/>
            <person name="Tian Z."/>
            <person name="Chen C."/>
            <person name="Luo L."/>
            <person name="Zhao B."/>
            <person name="Wang Z."/>
            <person name="Yu L."/>
            <person name="Li Y."/>
            <person name="Sun Y."/>
            <person name="Li W."/>
            <person name="Chen Y."/>
            <person name="Li Y."/>
            <person name="Zhang Y."/>
            <person name="Ai D."/>
            <person name="Zhao J."/>
            <person name="Shang C."/>
            <person name="Ma Y."/>
            <person name="Wu B."/>
            <person name="Wang M."/>
            <person name="Gao L."/>
            <person name="Sun D."/>
            <person name="Zhang P."/>
            <person name="Guo F."/>
            <person name="Wang W."/>
            <person name="Li Y."/>
            <person name="Wang J."/>
            <person name="Varshney R.K."/>
            <person name="Wang J."/>
            <person name="Ling H.Q."/>
            <person name="Wan P."/>
        </authorList>
    </citation>
    <scope>NUCLEOTIDE SEQUENCE</scope>
    <source>
        <strain evidence="2">cv. Jingnong 6</strain>
    </source>
</reference>
<proteinExistence type="predicted"/>
<dbReference type="AlphaFoldDB" id="A0A0L9VMH6"/>
<dbReference type="Proteomes" id="UP000053144">
    <property type="component" value="Chromosome 10"/>
</dbReference>
<name>A0A0L9VMH6_PHAAN</name>
<dbReference type="EMBL" id="CM003380">
    <property type="protein sequence ID" value="KOM56271.1"/>
    <property type="molecule type" value="Genomic_DNA"/>
</dbReference>
<dbReference type="Gramene" id="KOM56271">
    <property type="protein sequence ID" value="KOM56271"/>
    <property type="gene ID" value="LR48_Vigan10g216300"/>
</dbReference>
<evidence type="ECO:0000313" key="2">
    <source>
        <dbReference type="Proteomes" id="UP000053144"/>
    </source>
</evidence>
<evidence type="ECO:0000313" key="1">
    <source>
        <dbReference type="EMBL" id="KOM56271.1"/>
    </source>
</evidence>
<protein>
    <submittedName>
        <fullName evidence="1">Uncharacterized protein</fullName>
    </submittedName>
</protein>
<organism evidence="1 2">
    <name type="scientific">Phaseolus angularis</name>
    <name type="common">Azuki bean</name>
    <name type="synonym">Vigna angularis</name>
    <dbReference type="NCBI Taxonomy" id="3914"/>
    <lineage>
        <taxon>Eukaryota</taxon>
        <taxon>Viridiplantae</taxon>
        <taxon>Streptophyta</taxon>
        <taxon>Embryophyta</taxon>
        <taxon>Tracheophyta</taxon>
        <taxon>Spermatophyta</taxon>
        <taxon>Magnoliopsida</taxon>
        <taxon>eudicotyledons</taxon>
        <taxon>Gunneridae</taxon>
        <taxon>Pentapetalae</taxon>
        <taxon>rosids</taxon>
        <taxon>fabids</taxon>
        <taxon>Fabales</taxon>
        <taxon>Fabaceae</taxon>
        <taxon>Papilionoideae</taxon>
        <taxon>50 kb inversion clade</taxon>
        <taxon>NPAAA clade</taxon>
        <taxon>indigoferoid/millettioid clade</taxon>
        <taxon>Phaseoleae</taxon>
        <taxon>Vigna</taxon>
    </lineage>
</organism>